<evidence type="ECO:0000313" key="1">
    <source>
        <dbReference type="Ensembl" id="ENSTGEP00000034571.1"/>
    </source>
</evidence>
<dbReference type="AlphaFoldDB" id="A0A8D2GGP5"/>
<reference evidence="1" key="2">
    <citation type="submission" date="2025-08" db="UniProtKB">
        <authorList>
            <consortium name="Ensembl"/>
        </authorList>
    </citation>
    <scope>IDENTIFICATION</scope>
</reference>
<evidence type="ECO:0000313" key="2">
    <source>
        <dbReference type="Proteomes" id="UP000694411"/>
    </source>
</evidence>
<name>A0A8D2GGP5_THEGE</name>
<protein>
    <submittedName>
        <fullName evidence="1">Uncharacterized protein</fullName>
    </submittedName>
</protein>
<keyword evidence="2" id="KW-1185">Reference proteome</keyword>
<proteinExistence type="predicted"/>
<reference evidence="1" key="3">
    <citation type="submission" date="2025-09" db="UniProtKB">
        <authorList>
            <consortium name="Ensembl"/>
        </authorList>
    </citation>
    <scope>IDENTIFICATION</scope>
</reference>
<dbReference type="Ensembl" id="ENSTGET00000041035.1">
    <property type="protein sequence ID" value="ENSTGEP00000034571.1"/>
    <property type="gene ID" value="ENSTGEG00000027564.1"/>
</dbReference>
<sequence>MAPEAADGQEDGPRGCKWRGDPRVVGGWKKESLDLFCPNNVEARHRSLGPPNGKLKSAVYLYNFISRNVSIVKI</sequence>
<dbReference type="Proteomes" id="UP000694411">
    <property type="component" value="Chromosome 1"/>
</dbReference>
<accession>A0A8D2GGP5</accession>
<organism evidence="1 2">
    <name type="scientific">Theropithecus gelada</name>
    <name type="common">Gelada baboon</name>
    <dbReference type="NCBI Taxonomy" id="9565"/>
    <lineage>
        <taxon>Eukaryota</taxon>
        <taxon>Metazoa</taxon>
        <taxon>Chordata</taxon>
        <taxon>Craniata</taxon>
        <taxon>Vertebrata</taxon>
        <taxon>Euteleostomi</taxon>
        <taxon>Mammalia</taxon>
        <taxon>Eutheria</taxon>
        <taxon>Euarchontoglires</taxon>
        <taxon>Primates</taxon>
        <taxon>Haplorrhini</taxon>
        <taxon>Catarrhini</taxon>
        <taxon>Cercopithecidae</taxon>
        <taxon>Cercopithecinae</taxon>
        <taxon>Theropithecus</taxon>
    </lineage>
</organism>
<reference evidence="1" key="1">
    <citation type="submission" date="2018-05" db="EMBL/GenBank/DDBJ databases">
        <title>Whole genome of Theropithecus gelada.</title>
        <authorList>
            <person name="Chiou K.L."/>
            <person name="Snyder-Mackler N."/>
        </authorList>
    </citation>
    <scope>NUCLEOTIDE SEQUENCE [LARGE SCALE GENOMIC DNA]</scope>
</reference>